<dbReference type="EMBL" id="MU273548">
    <property type="protein sequence ID" value="KAI0032375.1"/>
    <property type="molecule type" value="Genomic_DNA"/>
</dbReference>
<accession>A0ACB8QL35</accession>
<sequence length="258" mass="28698">MSPAATSTVSPRNEAFFIAKVAEEAERWDDAIASMKTVVSASRAHLSAEERNLVSVAYKNKTGTLRNSWRILDTLERRETAARPGTRGAALIRQARTRVERDLARACQDVLALISVQLLPAASPGEERVFYHKMQGDYYRYLYEIAAARERERYAQLSLEAYKTAYKHALGTLEAWHPTRLGLALNFAVYFRDVCASPVRACHLAKHAFDEALAALVRLPDDASRDSVMILQLLRDDLILWSSEISQADASGNGEAAA</sequence>
<dbReference type="Proteomes" id="UP000814128">
    <property type="component" value="Unassembled WGS sequence"/>
</dbReference>
<reference evidence="1" key="2">
    <citation type="journal article" date="2022" name="New Phytol.">
        <title>Evolutionary transition to the ectomycorrhizal habit in the genomes of a hyperdiverse lineage of mushroom-forming fungi.</title>
        <authorList>
            <person name="Looney B."/>
            <person name="Miyauchi S."/>
            <person name="Morin E."/>
            <person name="Drula E."/>
            <person name="Courty P.E."/>
            <person name="Kohler A."/>
            <person name="Kuo A."/>
            <person name="LaButti K."/>
            <person name="Pangilinan J."/>
            <person name="Lipzen A."/>
            <person name="Riley R."/>
            <person name="Andreopoulos W."/>
            <person name="He G."/>
            <person name="Johnson J."/>
            <person name="Nolan M."/>
            <person name="Tritt A."/>
            <person name="Barry K.W."/>
            <person name="Grigoriev I.V."/>
            <person name="Nagy L.G."/>
            <person name="Hibbett D."/>
            <person name="Henrissat B."/>
            <person name="Matheny P.B."/>
            <person name="Labbe J."/>
            <person name="Martin F.M."/>
        </authorList>
    </citation>
    <scope>NUCLEOTIDE SEQUENCE</scope>
    <source>
        <strain evidence="1">EC-137</strain>
    </source>
</reference>
<reference evidence="1" key="1">
    <citation type="submission" date="2021-02" db="EMBL/GenBank/DDBJ databases">
        <authorList>
            <consortium name="DOE Joint Genome Institute"/>
            <person name="Ahrendt S."/>
            <person name="Looney B.P."/>
            <person name="Miyauchi S."/>
            <person name="Morin E."/>
            <person name="Drula E."/>
            <person name="Courty P.E."/>
            <person name="Chicoki N."/>
            <person name="Fauchery L."/>
            <person name="Kohler A."/>
            <person name="Kuo A."/>
            <person name="Labutti K."/>
            <person name="Pangilinan J."/>
            <person name="Lipzen A."/>
            <person name="Riley R."/>
            <person name="Andreopoulos W."/>
            <person name="He G."/>
            <person name="Johnson J."/>
            <person name="Barry K.W."/>
            <person name="Grigoriev I.V."/>
            <person name="Nagy L."/>
            <person name="Hibbett D."/>
            <person name="Henrissat B."/>
            <person name="Matheny P.B."/>
            <person name="Labbe J."/>
            <person name="Martin F."/>
        </authorList>
    </citation>
    <scope>NUCLEOTIDE SEQUENCE</scope>
    <source>
        <strain evidence="1">EC-137</strain>
    </source>
</reference>
<keyword evidence="2" id="KW-1185">Reference proteome</keyword>
<gene>
    <name evidence="1" type="ORF">K488DRAFT_70686</name>
</gene>
<name>A0ACB8QL35_9AGAM</name>
<comment type="caution">
    <text evidence="1">The sequence shown here is derived from an EMBL/GenBank/DDBJ whole genome shotgun (WGS) entry which is preliminary data.</text>
</comment>
<organism evidence="1 2">
    <name type="scientific">Vararia minispora EC-137</name>
    <dbReference type="NCBI Taxonomy" id="1314806"/>
    <lineage>
        <taxon>Eukaryota</taxon>
        <taxon>Fungi</taxon>
        <taxon>Dikarya</taxon>
        <taxon>Basidiomycota</taxon>
        <taxon>Agaricomycotina</taxon>
        <taxon>Agaricomycetes</taxon>
        <taxon>Russulales</taxon>
        <taxon>Lachnocladiaceae</taxon>
        <taxon>Vararia</taxon>
    </lineage>
</organism>
<protein>
    <submittedName>
        <fullName evidence="1">14-3-3 domain-containing protein</fullName>
    </submittedName>
</protein>
<proteinExistence type="predicted"/>
<evidence type="ECO:0000313" key="1">
    <source>
        <dbReference type="EMBL" id="KAI0032375.1"/>
    </source>
</evidence>
<evidence type="ECO:0000313" key="2">
    <source>
        <dbReference type="Proteomes" id="UP000814128"/>
    </source>
</evidence>